<comment type="cofactor">
    <cofactor evidence="1">
        <name>thiamine diphosphate</name>
        <dbReference type="ChEBI" id="CHEBI:58937"/>
    </cofactor>
</comment>
<dbReference type="Gene3D" id="3.40.50.920">
    <property type="match status" value="1"/>
</dbReference>
<dbReference type="InterPro" id="IPR005475">
    <property type="entry name" value="Transketolase-like_Pyr-bd"/>
</dbReference>
<keyword evidence="2 5" id="KW-0560">Oxidoreductase</keyword>
<evidence type="ECO:0000256" key="1">
    <source>
        <dbReference type="ARBA" id="ARBA00001964"/>
    </source>
</evidence>
<gene>
    <name evidence="5" type="ORF">R3P95_04790</name>
</gene>
<evidence type="ECO:0000313" key="6">
    <source>
        <dbReference type="Proteomes" id="UP001185899"/>
    </source>
</evidence>
<dbReference type="Pfam" id="PF02780">
    <property type="entry name" value="Transketolase_C"/>
    <property type="match status" value="1"/>
</dbReference>
<protein>
    <submittedName>
        <fullName evidence="5">Alpha-ketoacid dehydrogenase subunit beta</fullName>
        <ecNumber evidence="5">1.2.4.-</ecNumber>
    </submittedName>
</protein>
<dbReference type="InterPro" id="IPR009014">
    <property type="entry name" value="Transketo_C/PFOR_II"/>
</dbReference>
<dbReference type="SUPFAM" id="SSF52922">
    <property type="entry name" value="TK C-terminal domain-like"/>
    <property type="match status" value="1"/>
</dbReference>
<organism evidence="5 6">
    <name type="scientific">Rhodococcus cercidiphylli</name>
    <dbReference type="NCBI Taxonomy" id="489916"/>
    <lineage>
        <taxon>Bacteria</taxon>
        <taxon>Bacillati</taxon>
        <taxon>Actinomycetota</taxon>
        <taxon>Actinomycetes</taxon>
        <taxon>Mycobacteriales</taxon>
        <taxon>Nocardiaceae</taxon>
        <taxon>Rhodococcus</taxon>
    </lineage>
</organism>
<dbReference type="RefSeq" id="WP_317547449.1">
    <property type="nucleotide sequence ID" value="NZ_JAWLKE010000002.1"/>
</dbReference>
<dbReference type="PANTHER" id="PTHR43257">
    <property type="entry name" value="PYRUVATE DEHYDROGENASE E1 COMPONENT BETA SUBUNIT"/>
    <property type="match status" value="1"/>
</dbReference>
<comment type="caution">
    <text evidence="5">The sequence shown here is derived from an EMBL/GenBank/DDBJ whole genome shotgun (WGS) entry which is preliminary data.</text>
</comment>
<keyword evidence="3" id="KW-0786">Thiamine pyrophosphate</keyword>
<dbReference type="CDD" id="cd07036">
    <property type="entry name" value="TPP_PYR_E1-PDHc-beta_like"/>
    <property type="match status" value="1"/>
</dbReference>
<keyword evidence="6" id="KW-1185">Reference proteome</keyword>
<dbReference type="Gene3D" id="3.40.50.970">
    <property type="match status" value="1"/>
</dbReference>
<dbReference type="InterPro" id="IPR033248">
    <property type="entry name" value="Transketolase_C"/>
</dbReference>
<dbReference type="PANTHER" id="PTHR43257:SF2">
    <property type="entry name" value="PYRUVATE DEHYDROGENASE E1 COMPONENT SUBUNIT BETA"/>
    <property type="match status" value="1"/>
</dbReference>
<evidence type="ECO:0000256" key="3">
    <source>
        <dbReference type="ARBA" id="ARBA00023052"/>
    </source>
</evidence>
<evidence type="ECO:0000256" key="2">
    <source>
        <dbReference type="ARBA" id="ARBA00023002"/>
    </source>
</evidence>
<dbReference type="InterPro" id="IPR029061">
    <property type="entry name" value="THDP-binding"/>
</dbReference>
<dbReference type="EC" id="1.2.4.-" evidence="5"/>
<dbReference type="SUPFAM" id="SSF52518">
    <property type="entry name" value="Thiamin diphosphate-binding fold (THDP-binding)"/>
    <property type="match status" value="1"/>
</dbReference>
<dbReference type="Proteomes" id="UP001185899">
    <property type="component" value="Unassembled WGS sequence"/>
</dbReference>
<name>A0ABU4AUE1_9NOCA</name>
<dbReference type="EMBL" id="JAWLKE010000002">
    <property type="protein sequence ID" value="MDV6229856.1"/>
    <property type="molecule type" value="Genomic_DNA"/>
</dbReference>
<proteinExistence type="predicted"/>
<dbReference type="GO" id="GO:0016491">
    <property type="term" value="F:oxidoreductase activity"/>
    <property type="evidence" value="ECO:0007669"/>
    <property type="project" value="UniProtKB-KW"/>
</dbReference>
<accession>A0ABU4AUE1</accession>
<feature type="domain" description="Transketolase-like pyrimidine-binding" evidence="4">
    <location>
        <begin position="22"/>
        <end position="197"/>
    </location>
</feature>
<dbReference type="SMART" id="SM00861">
    <property type="entry name" value="Transket_pyr"/>
    <property type="match status" value="1"/>
</dbReference>
<dbReference type="Pfam" id="PF02779">
    <property type="entry name" value="Transket_pyr"/>
    <property type="match status" value="1"/>
</dbReference>
<evidence type="ECO:0000313" key="5">
    <source>
        <dbReference type="EMBL" id="MDV6229856.1"/>
    </source>
</evidence>
<dbReference type="NCBIfam" id="NF006667">
    <property type="entry name" value="PRK09212.1"/>
    <property type="match status" value="1"/>
</dbReference>
<evidence type="ECO:0000259" key="4">
    <source>
        <dbReference type="SMART" id="SM00861"/>
    </source>
</evidence>
<reference evidence="5 6" key="1">
    <citation type="submission" date="2023-10" db="EMBL/GenBank/DDBJ databases">
        <title>Development of a sustainable strategy for remediation of hydrocarbon-contaminated territories based on the waste exchange concept.</title>
        <authorList>
            <person name="Krivoruchko A."/>
        </authorList>
    </citation>
    <scope>NUCLEOTIDE SEQUENCE [LARGE SCALE GENOMIC DNA]</scope>
    <source>
        <strain evidence="5 6">IEGM 1322</strain>
    </source>
</reference>
<sequence>MSTATETPNATATAPAAAGRITTYVKAYNEAVAQVMREDENVFVAGEDVAAYGGVFHMYDGLLAEFGSRRMVDTPIAEMGLIGLGVGAAARGLRPIVDIMFMDFLAVALDQVVNQAAKMKFMYGGEVKVPMVIAVAYGAGVSAGAQHSQSLEAWLAHTPGLKVVMPSNAYDAKGLMVSAVRDDNPVVFMLNKVLLGARAEVPEDVYAIPLGEASVPREGEDVTIVAFGRMVSEALKAADILAESGVSVEVVDPRTVQPLDTATVVKSASKTNRILVVHEAVTFGGIGAEVAAQIQEEAFDYLDAPVLRVGAPFTPVPFSTPLEKAYVPDADRIVAGARRLLERN</sequence>